<proteinExistence type="inferred from homology"/>
<evidence type="ECO:0000256" key="3">
    <source>
        <dbReference type="ARBA" id="ARBA00022898"/>
    </source>
</evidence>
<dbReference type="GO" id="GO:0033387">
    <property type="term" value="P:putrescine biosynthetic process from arginine, via ornithine"/>
    <property type="evidence" value="ECO:0007669"/>
    <property type="project" value="TreeGrafter"/>
</dbReference>
<dbReference type="Gene3D" id="2.40.37.10">
    <property type="entry name" value="Lyase, Ornithine Decarboxylase, Chain A, domain 1"/>
    <property type="match status" value="2"/>
</dbReference>
<evidence type="ECO:0000256" key="7">
    <source>
        <dbReference type="ARBA" id="ARBA00034138"/>
    </source>
</evidence>
<evidence type="ECO:0000313" key="16">
    <source>
        <dbReference type="Proteomes" id="UP000472263"/>
    </source>
</evidence>
<reference evidence="15" key="2">
    <citation type="submission" date="2025-08" db="UniProtKB">
        <authorList>
            <consortium name="Ensembl"/>
        </authorList>
    </citation>
    <scope>IDENTIFICATION</scope>
</reference>
<accession>A0A667W908</accession>
<dbReference type="GO" id="GO:0005737">
    <property type="term" value="C:cytoplasm"/>
    <property type="evidence" value="ECO:0007669"/>
    <property type="project" value="TreeGrafter"/>
</dbReference>
<dbReference type="InterPro" id="IPR000183">
    <property type="entry name" value="Orn/DAP/Arg_de-COase"/>
</dbReference>
<evidence type="ECO:0000256" key="4">
    <source>
        <dbReference type="ARBA" id="ARBA00023115"/>
    </source>
</evidence>
<feature type="domain" description="Orn/DAP/Arg decarboxylase 2 N-terminal" evidence="14">
    <location>
        <begin position="40"/>
        <end position="203"/>
    </location>
</feature>
<feature type="active site" description="Proton donor" evidence="11">
    <location>
        <position position="316"/>
    </location>
</feature>
<feature type="domain" description="Orn/DAP/Arg decarboxylase 2 C-terminal" evidence="13">
    <location>
        <begin position="217"/>
        <end position="343"/>
    </location>
</feature>
<evidence type="ECO:0000256" key="1">
    <source>
        <dbReference type="ARBA" id="ARBA00001933"/>
    </source>
</evidence>
<keyword evidence="16" id="KW-1185">Reference proteome</keyword>
<evidence type="ECO:0000256" key="10">
    <source>
        <dbReference type="ARBA" id="ARBA00049127"/>
    </source>
</evidence>
<comment type="subunit">
    <text evidence="9">Homodimer. Only the dimer is catalytically active, as the active sites are constructed of residues from both monomers.</text>
</comment>
<reference evidence="15" key="1">
    <citation type="submission" date="2019-06" db="EMBL/GenBank/DDBJ databases">
        <authorList>
            <consortium name="Wellcome Sanger Institute Data Sharing"/>
        </authorList>
    </citation>
    <scope>NUCLEOTIDE SEQUENCE [LARGE SCALE GENOMIC DNA]</scope>
</reference>
<dbReference type="Pfam" id="PF00278">
    <property type="entry name" value="Orn_DAP_Arg_deC"/>
    <property type="match status" value="1"/>
</dbReference>
<dbReference type="Ensembl" id="ENSMMDT00005000848.1">
    <property type="protein sequence ID" value="ENSMMDP00005000830.1"/>
    <property type="gene ID" value="ENSMMDG00005000466.1"/>
</dbReference>
<reference evidence="15" key="3">
    <citation type="submission" date="2025-09" db="UniProtKB">
        <authorList>
            <consortium name="Ensembl"/>
        </authorList>
    </citation>
    <scope>IDENTIFICATION</scope>
</reference>
<feature type="modified residue" description="N6-(pyridoxal phosphate)lysine" evidence="11">
    <location>
        <position position="64"/>
    </location>
</feature>
<dbReference type="InterPro" id="IPR002433">
    <property type="entry name" value="Orn_de-COase"/>
</dbReference>
<dbReference type="GeneTree" id="ENSGT00950000182995"/>
<keyword evidence="3 11" id="KW-0663">Pyridoxal phosphate</keyword>
<dbReference type="PRINTS" id="PR01182">
    <property type="entry name" value="ORNDCRBXLASE"/>
</dbReference>
<dbReference type="InterPro" id="IPR022643">
    <property type="entry name" value="De-COase2_C"/>
</dbReference>
<dbReference type="Proteomes" id="UP000472263">
    <property type="component" value="Chromosome 8"/>
</dbReference>
<comment type="catalytic activity">
    <reaction evidence="10">
        <text>L-ornithine + H(+) = putrescine + CO2</text>
        <dbReference type="Rhea" id="RHEA:22964"/>
        <dbReference type="ChEBI" id="CHEBI:15378"/>
        <dbReference type="ChEBI" id="CHEBI:16526"/>
        <dbReference type="ChEBI" id="CHEBI:46911"/>
        <dbReference type="ChEBI" id="CHEBI:326268"/>
        <dbReference type="EC" id="4.1.1.17"/>
    </reaction>
</comment>
<dbReference type="PANTHER" id="PTHR11482:SF6">
    <property type="entry name" value="ORNITHINE DECARBOXYLASE 1-RELATED"/>
    <property type="match status" value="1"/>
</dbReference>
<comment type="pathway">
    <text evidence="6">Amine and polyamine biosynthesis; putrescine biosynthesis via L-ornithine pathway; putrescine from L-ornithine: step 1/1.</text>
</comment>
<comment type="cofactor">
    <cofactor evidence="1 11">
        <name>pyridoxal 5'-phosphate</name>
        <dbReference type="ChEBI" id="CHEBI:597326"/>
    </cofactor>
</comment>
<dbReference type="FunFam" id="3.20.20.10:FF:000008">
    <property type="entry name" value="Ornithine decarboxylase"/>
    <property type="match status" value="1"/>
</dbReference>
<dbReference type="Pfam" id="PF02784">
    <property type="entry name" value="Orn_Arg_deC_N"/>
    <property type="match status" value="1"/>
</dbReference>
<dbReference type="PROSITE" id="PS00878">
    <property type="entry name" value="ODR_DC_2_1"/>
    <property type="match status" value="1"/>
</dbReference>
<evidence type="ECO:0000259" key="14">
    <source>
        <dbReference type="Pfam" id="PF02784"/>
    </source>
</evidence>
<evidence type="ECO:0000256" key="9">
    <source>
        <dbReference type="ARBA" id="ARBA00046672"/>
    </source>
</evidence>
<protein>
    <recommendedName>
        <fullName evidence="7">ornithine decarboxylase</fullName>
        <ecNumber evidence="7">4.1.1.17</ecNumber>
    </recommendedName>
</protein>
<comment type="function">
    <text evidence="8">Catalyzes the first and rate-limiting step of polyamine biosynthesis that converts ornithine into putrescine, which is the precursor for the polyamines, spermidine and spermine. Polyamines are essential for cell proliferation and are implicated in cellular processes, ranging from DNA replication to apoptosis.</text>
</comment>
<keyword evidence="5" id="KW-0456">Lyase</keyword>
<evidence type="ECO:0000256" key="11">
    <source>
        <dbReference type="PIRSR" id="PIRSR600183-50"/>
    </source>
</evidence>
<dbReference type="PANTHER" id="PTHR11482">
    <property type="entry name" value="ARGININE/DIAMINOPIMELATE/ORNITHINE DECARBOXYLASE"/>
    <property type="match status" value="1"/>
</dbReference>
<dbReference type="SUPFAM" id="SSF51419">
    <property type="entry name" value="PLP-binding barrel"/>
    <property type="match status" value="1"/>
</dbReference>
<dbReference type="PRINTS" id="PR01179">
    <property type="entry name" value="ODADCRBXLASE"/>
</dbReference>
<keyword evidence="4" id="KW-0620">Polyamine biosynthesis</keyword>
<dbReference type="SUPFAM" id="SSF50621">
    <property type="entry name" value="Alanine racemase C-terminal domain-like"/>
    <property type="match status" value="1"/>
</dbReference>
<evidence type="ECO:0000313" key="15">
    <source>
        <dbReference type="Ensembl" id="ENSMMDP00005000830.1"/>
    </source>
</evidence>
<dbReference type="EC" id="4.1.1.17" evidence="7"/>
<dbReference type="GO" id="GO:0004586">
    <property type="term" value="F:ornithine decarboxylase activity"/>
    <property type="evidence" value="ECO:0007669"/>
    <property type="project" value="UniProtKB-EC"/>
</dbReference>
<dbReference type="InterPro" id="IPR022653">
    <property type="entry name" value="De-COase2_pyr-phos_BS"/>
</dbReference>
<dbReference type="AlphaFoldDB" id="A0A667W908"/>
<sequence>MTFFSYTALRVTVRDFIDKKIEQLSLEVSDCSEPFHVADLDDVYKKHLTWSENLPRVKPFYAVKCNNTPAIIRTLSALGTGFDCASKAEIELALSLGATPDRIIFAHTTKPESHIKFARTRGVQMMTFDNQDELSKIAHCHPSAKLVLRIAVDDSSSLRRLNSKFGACPAAAGKLLRRAGELGLDVVGVSFHVGCMCNDTRNFPLKFEEIAATINVALDEFFPPECGVQIIAEPGRYFVESAFTLAVNVIGKRAMMEEAAEQNSNRVMMYYVNDGVFGSLSFLINDPASGCVLPYLQKAAEGGERRYRSVIWGPTCDSIDKLTDSCLLPELQVGEWLLFDNTGAYTVCLATDFNGFEKAHIFSVVTPETWQVLQDHTSDSAGSV</sequence>
<dbReference type="InterPro" id="IPR029066">
    <property type="entry name" value="PLP-binding_barrel"/>
</dbReference>
<evidence type="ECO:0000259" key="13">
    <source>
        <dbReference type="Pfam" id="PF00278"/>
    </source>
</evidence>
<organism evidence="15 16">
    <name type="scientific">Myripristis murdjan</name>
    <name type="common">pinecone soldierfish</name>
    <dbReference type="NCBI Taxonomy" id="586833"/>
    <lineage>
        <taxon>Eukaryota</taxon>
        <taxon>Metazoa</taxon>
        <taxon>Chordata</taxon>
        <taxon>Craniata</taxon>
        <taxon>Vertebrata</taxon>
        <taxon>Euteleostomi</taxon>
        <taxon>Actinopterygii</taxon>
        <taxon>Neopterygii</taxon>
        <taxon>Teleostei</taxon>
        <taxon>Neoteleostei</taxon>
        <taxon>Acanthomorphata</taxon>
        <taxon>Holocentriformes</taxon>
        <taxon>Holocentridae</taxon>
        <taxon>Myripristis</taxon>
    </lineage>
</organism>
<comment type="similarity">
    <text evidence="2 12">Belongs to the Orn/Lys/Arg decarboxylase class-II family.</text>
</comment>
<dbReference type="InterPro" id="IPR009006">
    <property type="entry name" value="Ala_racemase/Decarboxylase_C"/>
</dbReference>
<evidence type="ECO:0000256" key="8">
    <source>
        <dbReference type="ARBA" id="ARBA00037173"/>
    </source>
</evidence>
<name>A0A667W908_9TELE</name>
<evidence type="ECO:0000256" key="2">
    <source>
        <dbReference type="ARBA" id="ARBA00008872"/>
    </source>
</evidence>
<evidence type="ECO:0000256" key="12">
    <source>
        <dbReference type="RuleBase" id="RU003737"/>
    </source>
</evidence>
<dbReference type="CDD" id="cd00622">
    <property type="entry name" value="PLPDE_III_ODC"/>
    <property type="match status" value="1"/>
</dbReference>
<dbReference type="Gene3D" id="3.20.20.10">
    <property type="entry name" value="Alanine racemase"/>
    <property type="match status" value="2"/>
</dbReference>
<dbReference type="InterPro" id="IPR022644">
    <property type="entry name" value="De-COase2_N"/>
</dbReference>
<evidence type="ECO:0000256" key="6">
    <source>
        <dbReference type="ARBA" id="ARBA00034115"/>
    </source>
</evidence>
<evidence type="ECO:0000256" key="5">
    <source>
        <dbReference type="ARBA" id="ARBA00023239"/>
    </source>
</evidence>